<keyword evidence="8" id="KW-0436">Ligase</keyword>
<dbReference type="SUPFAM" id="SSF63418">
    <property type="entry name" value="MurE/MurF N-terminal domain"/>
    <property type="match status" value="1"/>
</dbReference>
<comment type="pathway">
    <text evidence="4">Cell wall biogenesis; peptidoglycan biosynthesis.</text>
</comment>
<accession>A0A086ZGB9</accession>
<dbReference type="InterPro" id="IPR004101">
    <property type="entry name" value="Mur_ligase_C"/>
</dbReference>
<keyword evidence="9" id="KW-1185">Reference proteome</keyword>
<reference evidence="8 9" key="1">
    <citation type="submission" date="2014-03" db="EMBL/GenBank/DDBJ databases">
        <title>Genomics of Bifidobacteria.</title>
        <authorList>
            <person name="Ventura M."/>
            <person name="Milani C."/>
            <person name="Lugli G.A."/>
        </authorList>
    </citation>
    <scope>NUCLEOTIDE SEQUENCE [LARGE SCALE GENOMIC DNA]</scope>
    <source>
        <strain evidence="8 9">DSM 22767</strain>
    </source>
</reference>
<dbReference type="Pfam" id="PF02875">
    <property type="entry name" value="Mur_ligase_C"/>
    <property type="match status" value="1"/>
</dbReference>
<dbReference type="GO" id="GO:0005737">
    <property type="term" value="C:cytoplasm"/>
    <property type="evidence" value="ECO:0007669"/>
    <property type="project" value="UniProtKB-SubCell"/>
</dbReference>
<dbReference type="InterPro" id="IPR035911">
    <property type="entry name" value="MurE/MurF_N"/>
</dbReference>
<dbReference type="RefSeq" id="WP_033521295.1">
    <property type="nucleotide sequence ID" value="NZ_JDUS01000006.1"/>
</dbReference>
<dbReference type="InterPro" id="IPR036565">
    <property type="entry name" value="Mur-like_cat_sf"/>
</dbReference>
<dbReference type="Gene3D" id="3.40.1390.10">
    <property type="entry name" value="MurE/MurF, N-terminal domain"/>
    <property type="match status" value="1"/>
</dbReference>
<dbReference type="EC" id="6.3.2.7" evidence="8"/>
<evidence type="ECO:0000256" key="2">
    <source>
        <dbReference type="ARBA" id="ARBA00022618"/>
    </source>
</evidence>
<dbReference type="Proteomes" id="UP000029096">
    <property type="component" value="Unassembled WGS sequence"/>
</dbReference>
<comment type="subcellular location">
    <subcellularLocation>
        <location evidence="4">Cytoplasm</location>
    </subcellularLocation>
</comment>
<comment type="caution">
    <text evidence="8">The sequence shown here is derived from an EMBL/GenBank/DDBJ whole genome shotgun (WGS) entry which is preliminary data.</text>
</comment>
<evidence type="ECO:0000256" key="3">
    <source>
        <dbReference type="ARBA" id="ARBA00023306"/>
    </source>
</evidence>
<dbReference type="GO" id="GO:0051301">
    <property type="term" value="P:cell division"/>
    <property type="evidence" value="ECO:0007669"/>
    <property type="project" value="UniProtKB-KW"/>
</dbReference>
<sequence>MALTLSQAVQTLEAHHQLREIIQGDRWSRDPSHFASANDPYNSITYDARNIVAGSLLFCKGRFRAEYLKDCDARGLKAYVSESDFSDATAACGIIVNDVRKSMSLLSSQFYGDPQKELTLIGITGTKGKTTTAYFTQAVLNAASGGRAALFSSVSNCLDGRTYTDSELTTPESMDAFRMMRSAVDNGMRYLVMEVSSQAYKVDRVYGLTFDIGAFLNISPDHISPIEHPTFEDYFHCKRQLTANSRALVLGADCAHADLIEQDAKAAGIPVTTFALHDTLKDQGTPADTIAWPADADHTAFHIAMPRKDRQGSLSEPGNQSTESCASKDARTSMPEANTGDPASADTYALAMDGDFNYANAAAALTIASLAGVDIRHNPKAAHRLDQVRIAGRMERFEDTHGSNVALIDFAHNYASVSAVIDYALERYGKQHPRLTLVTGTAGGKANDRRREIVEAAQHRVDTLILTTDDPDHDDPAEICRDMASHVTDPKLDIRTILDRAQAVETAVSEARRHDGFDVVLIIGKGEETWLKINGRHDPYEGDTHIVQRLFS</sequence>
<protein>
    <submittedName>
        <fullName evidence="8">Mur ligase middle domain</fullName>
        <ecNumber evidence="8">6.3.2.7</ecNumber>
    </submittedName>
</protein>
<evidence type="ECO:0000259" key="6">
    <source>
        <dbReference type="Pfam" id="PF02875"/>
    </source>
</evidence>
<proteinExistence type="inferred from homology"/>
<dbReference type="GO" id="GO:0047482">
    <property type="term" value="F:UDP-N-acetylmuramoyl-L-alanyl-D-glutamate-L-lysine ligase activity"/>
    <property type="evidence" value="ECO:0007669"/>
    <property type="project" value="UniProtKB-EC"/>
</dbReference>
<dbReference type="eggNOG" id="COG0769">
    <property type="taxonomic scope" value="Bacteria"/>
</dbReference>
<dbReference type="InterPro" id="IPR036615">
    <property type="entry name" value="Mur_ligase_C_dom_sf"/>
</dbReference>
<dbReference type="InterPro" id="IPR013221">
    <property type="entry name" value="Mur_ligase_cen"/>
</dbReference>
<feature type="domain" description="Mur ligase central" evidence="7">
    <location>
        <begin position="123"/>
        <end position="280"/>
    </location>
</feature>
<feature type="compositionally biased region" description="Polar residues" evidence="5">
    <location>
        <begin position="312"/>
        <end position="325"/>
    </location>
</feature>
<keyword evidence="4" id="KW-0573">Peptidoglycan synthesis</keyword>
<dbReference type="SUPFAM" id="SSF53623">
    <property type="entry name" value="MurD-like peptide ligases, catalytic domain"/>
    <property type="match status" value="1"/>
</dbReference>
<dbReference type="Gene3D" id="3.40.1190.10">
    <property type="entry name" value="Mur-like, catalytic domain"/>
    <property type="match status" value="1"/>
</dbReference>
<dbReference type="Gene3D" id="3.90.190.20">
    <property type="entry name" value="Mur ligase, C-terminal domain"/>
    <property type="match status" value="1"/>
</dbReference>
<dbReference type="PANTHER" id="PTHR23135">
    <property type="entry name" value="MUR LIGASE FAMILY MEMBER"/>
    <property type="match status" value="1"/>
</dbReference>
<evidence type="ECO:0000256" key="4">
    <source>
        <dbReference type="RuleBase" id="RU004135"/>
    </source>
</evidence>
<dbReference type="PANTHER" id="PTHR23135:SF4">
    <property type="entry name" value="UDP-N-ACETYLMURAMOYL-L-ALANYL-D-GLUTAMATE--2,6-DIAMINOPIMELATE LIGASE MURE HOMOLOG, CHLOROPLASTIC"/>
    <property type="match status" value="1"/>
</dbReference>
<dbReference type="SUPFAM" id="SSF53244">
    <property type="entry name" value="MurD-like peptide ligases, peptide-binding domain"/>
    <property type="match status" value="1"/>
</dbReference>
<comment type="similarity">
    <text evidence="1">Belongs to the MurCDEF family. MurE subfamily.</text>
</comment>
<dbReference type="Pfam" id="PF08245">
    <property type="entry name" value="Mur_ligase_M"/>
    <property type="match status" value="1"/>
</dbReference>
<organism evidence="8 9">
    <name type="scientific">Bifidobacterium bohemicum DSM 22767</name>
    <dbReference type="NCBI Taxonomy" id="1437606"/>
    <lineage>
        <taxon>Bacteria</taxon>
        <taxon>Bacillati</taxon>
        <taxon>Actinomycetota</taxon>
        <taxon>Actinomycetes</taxon>
        <taxon>Bifidobacteriales</taxon>
        <taxon>Bifidobacteriaceae</taxon>
        <taxon>Bifidobacterium</taxon>
    </lineage>
</organism>
<dbReference type="UniPathway" id="UPA00219"/>
<keyword evidence="4" id="KW-0133">Cell shape</keyword>
<gene>
    <name evidence="8" type="ORF">BBOH_1019</name>
</gene>
<dbReference type="InterPro" id="IPR005761">
    <property type="entry name" value="UDP-N-AcMur-Glu-dNH2Pim_ligase"/>
</dbReference>
<dbReference type="NCBIfam" id="TIGR01085">
    <property type="entry name" value="murE"/>
    <property type="match status" value="1"/>
</dbReference>
<dbReference type="GO" id="GO:0008360">
    <property type="term" value="P:regulation of cell shape"/>
    <property type="evidence" value="ECO:0007669"/>
    <property type="project" value="UniProtKB-KW"/>
</dbReference>
<dbReference type="GO" id="GO:0071555">
    <property type="term" value="P:cell wall organization"/>
    <property type="evidence" value="ECO:0007669"/>
    <property type="project" value="UniProtKB-KW"/>
</dbReference>
<feature type="domain" description="Mur ligase C-terminal" evidence="6">
    <location>
        <begin position="392"/>
        <end position="526"/>
    </location>
</feature>
<dbReference type="GO" id="GO:0009252">
    <property type="term" value="P:peptidoglycan biosynthetic process"/>
    <property type="evidence" value="ECO:0007669"/>
    <property type="project" value="UniProtKB-UniPathway"/>
</dbReference>
<evidence type="ECO:0000313" key="9">
    <source>
        <dbReference type="Proteomes" id="UP000029096"/>
    </source>
</evidence>
<keyword evidence="3 4" id="KW-0131">Cell cycle</keyword>
<keyword evidence="2 4" id="KW-0132">Cell division</keyword>
<dbReference type="OrthoDB" id="9800958at2"/>
<evidence type="ECO:0000256" key="1">
    <source>
        <dbReference type="ARBA" id="ARBA00005898"/>
    </source>
</evidence>
<evidence type="ECO:0000256" key="5">
    <source>
        <dbReference type="SAM" id="MobiDB-lite"/>
    </source>
</evidence>
<feature type="region of interest" description="Disordered" evidence="5">
    <location>
        <begin position="308"/>
        <end position="341"/>
    </location>
</feature>
<evidence type="ECO:0000313" key="8">
    <source>
        <dbReference type="EMBL" id="KFI45569.1"/>
    </source>
</evidence>
<dbReference type="EMBL" id="JGYP01000002">
    <property type="protein sequence ID" value="KFI45569.1"/>
    <property type="molecule type" value="Genomic_DNA"/>
</dbReference>
<dbReference type="GO" id="GO:0005524">
    <property type="term" value="F:ATP binding"/>
    <property type="evidence" value="ECO:0007669"/>
    <property type="project" value="InterPro"/>
</dbReference>
<evidence type="ECO:0000259" key="7">
    <source>
        <dbReference type="Pfam" id="PF08245"/>
    </source>
</evidence>
<keyword evidence="4" id="KW-0961">Cell wall biogenesis/degradation</keyword>
<name>A0A086ZGB9_9BIFI</name>
<dbReference type="NCBIfam" id="NF001129">
    <property type="entry name" value="PRK00139.2-3"/>
    <property type="match status" value="1"/>
</dbReference>
<dbReference type="STRING" id="1437606.BBOH_1019"/>
<dbReference type="AlphaFoldDB" id="A0A086ZGB9"/>